<evidence type="ECO:0000256" key="1">
    <source>
        <dbReference type="ARBA" id="ARBA00022679"/>
    </source>
</evidence>
<dbReference type="Gene3D" id="3.40.630.30">
    <property type="match status" value="1"/>
</dbReference>
<proteinExistence type="predicted"/>
<dbReference type="InterPro" id="IPR000182">
    <property type="entry name" value="GNAT_dom"/>
</dbReference>
<evidence type="ECO:0000313" key="5">
    <source>
        <dbReference type="Proteomes" id="UP000820669"/>
    </source>
</evidence>
<accession>A0ABX1SL58</accession>
<dbReference type="RefSeq" id="WP_169384736.1">
    <property type="nucleotide sequence ID" value="NZ_JAAXLA010000079.1"/>
</dbReference>
<dbReference type="PANTHER" id="PTHR43877">
    <property type="entry name" value="AMINOALKYLPHOSPHONATE N-ACETYLTRANSFERASE-RELATED-RELATED"/>
    <property type="match status" value="1"/>
</dbReference>
<evidence type="ECO:0000256" key="2">
    <source>
        <dbReference type="ARBA" id="ARBA00023315"/>
    </source>
</evidence>
<dbReference type="Pfam" id="PF00583">
    <property type="entry name" value="Acetyltransf_1"/>
    <property type="match status" value="1"/>
</dbReference>
<dbReference type="Proteomes" id="UP000820669">
    <property type="component" value="Unassembled WGS sequence"/>
</dbReference>
<keyword evidence="1" id="KW-0808">Transferase</keyword>
<name>A0ABX1SL58_9PSEU</name>
<dbReference type="CDD" id="cd04301">
    <property type="entry name" value="NAT_SF"/>
    <property type="match status" value="1"/>
</dbReference>
<dbReference type="SUPFAM" id="SSF55729">
    <property type="entry name" value="Acyl-CoA N-acyltransferases (Nat)"/>
    <property type="match status" value="1"/>
</dbReference>
<dbReference type="InterPro" id="IPR045865">
    <property type="entry name" value="ACT-like_dom_sf"/>
</dbReference>
<comment type="caution">
    <text evidence="4">The sequence shown here is derived from an EMBL/GenBank/DDBJ whole genome shotgun (WGS) entry which is preliminary data.</text>
</comment>
<dbReference type="EMBL" id="JAAXLA010000079">
    <property type="protein sequence ID" value="NMI01278.1"/>
    <property type="molecule type" value="Genomic_DNA"/>
</dbReference>
<organism evidence="4 5">
    <name type="scientific">Pseudonocardia acidicola</name>
    <dbReference type="NCBI Taxonomy" id="2724939"/>
    <lineage>
        <taxon>Bacteria</taxon>
        <taxon>Bacillati</taxon>
        <taxon>Actinomycetota</taxon>
        <taxon>Actinomycetes</taxon>
        <taxon>Pseudonocardiales</taxon>
        <taxon>Pseudonocardiaceae</taxon>
        <taxon>Pseudonocardia</taxon>
    </lineage>
</organism>
<dbReference type="PROSITE" id="PS51186">
    <property type="entry name" value="GNAT"/>
    <property type="match status" value="1"/>
</dbReference>
<keyword evidence="2" id="KW-0012">Acyltransferase</keyword>
<dbReference type="SUPFAM" id="SSF55021">
    <property type="entry name" value="ACT-like"/>
    <property type="match status" value="1"/>
</dbReference>
<dbReference type="InterPro" id="IPR016181">
    <property type="entry name" value="Acyl_CoA_acyltransferase"/>
</dbReference>
<reference evidence="4 5" key="1">
    <citation type="submission" date="2020-04" db="EMBL/GenBank/DDBJ databases">
        <authorList>
            <person name="Klaysubun C."/>
            <person name="Duangmal K."/>
            <person name="Lipun K."/>
        </authorList>
    </citation>
    <scope>NUCLEOTIDE SEQUENCE [LARGE SCALE GENOMIC DNA]</scope>
    <source>
        <strain evidence="4 5">K10HN5</strain>
    </source>
</reference>
<sequence>MVLWRVHVELEDRPGRLGELATAVGSAGCNIISLHVVGEPTDDGSVVDELLIKVPEDADPAVLVTAVERAGIPCTLLVRADAGELSDPVTTALALARMVAADPGSAPRAVATMLRARLVDPAAPDGPGHTHTVRIGTQHLHLGRPWPFTATELSRAAALLELAGQLGMAVPAPRTATDQDRILLLIDGSEVRLRTAVHADAPLVAALHARCSPETRLARFRTPKPRLHPDELRRLVGDVGDTPVPGDHSVLVLTADGGSAVGLANLQPVDARTGGFAVLVEDAWQGRGLGTALVRRVAELALEQGYQELTAVAPTDNLQVTRLLRRSGLRPTAEIAGGMLMVRAALGRPVVVG</sequence>
<evidence type="ECO:0000259" key="3">
    <source>
        <dbReference type="PROSITE" id="PS51186"/>
    </source>
</evidence>
<dbReference type="InterPro" id="IPR050832">
    <property type="entry name" value="Bact_Acetyltransf"/>
</dbReference>
<evidence type="ECO:0000313" key="4">
    <source>
        <dbReference type="EMBL" id="NMI01278.1"/>
    </source>
</evidence>
<gene>
    <name evidence="4" type="ORF">HF526_28880</name>
</gene>
<keyword evidence="5" id="KW-1185">Reference proteome</keyword>
<protein>
    <submittedName>
        <fullName evidence="4">GNAT family N-acetyltransferase</fullName>
    </submittedName>
</protein>
<feature type="domain" description="N-acetyltransferase" evidence="3">
    <location>
        <begin position="191"/>
        <end position="349"/>
    </location>
</feature>